<dbReference type="AlphaFoldDB" id="A0A8K1CRJ5"/>
<feature type="domain" description="GAF" evidence="1">
    <location>
        <begin position="208"/>
        <end position="298"/>
    </location>
</feature>
<sequence>MLTKWSDADQLTEFVSLPWVVASSKRQLSLTLSDTLRTKQESRRSVLTVLKYLGRPVDPAASFLDTIQEADWVSAMTECVVGTSRDSVETESSMTSTERVQHLIQQCFEVNIPDMALEDCVFAEADGTRHYPLLYIDPDEPPNPPVLQSEADLQGAITKYGLLQGHLNTPTMQLICDLANKEFDGWNAFVSLVNDDMQTVAACSPGCPCGLMLKRSESFCGYAFASPLPFLVRDASLDIRFRNFETVRGSNIRFYVAFPIIVDTGKTAALLCVLDTKPRKVLTTMQYAVMKRLAAVVSGIIRDLDTSIATK</sequence>
<reference evidence="2" key="1">
    <citation type="submission" date="2019-03" db="EMBL/GenBank/DDBJ databases">
        <title>Long read genome sequence of the mycoparasitic Pythium oligandrum ATCC 38472 isolated from sugarbeet rhizosphere.</title>
        <authorList>
            <person name="Gaulin E."/>
        </authorList>
    </citation>
    <scope>NUCLEOTIDE SEQUENCE</scope>
    <source>
        <strain evidence="2">ATCC 38472_TT</strain>
    </source>
</reference>
<dbReference type="Pfam" id="PF01590">
    <property type="entry name" value="GAF"/>
    <property type="match status" value="1"/>
</dbReference>
<dbReference type="Gene3D" id="3.30.450.40">
    <property type="match status" value="1"/>
</dbReference>
<organism evidence="2 3">
    <name type="scientific">Pythium oligandrum</name>
    <name type="common">Mycoparasitic fungus</name>
    <dbReference type="NCBI Taxonomy" id="41045"/>
    <lineage>
        <taxon>Eukaryota</taxon>
        <taxon>Sar</taxon>
        <taxon>Stramenopiles</taxon>
        <taxon>Oomycota</taxon>
        <taxon>Peronosporomycetes</taxon>
        <taxon>Pythiales</taxon>
        <taxon>Pythiaceae</taxon>
        <taxon>Pythium</taxon>
    </lineage>
</organism>
<dbReference type="InterPro" id="IPR003018">
    <property type="entry name" value="GAF"/>
</dbReference>
<dbReference type="EMBL" id="SPLM01000006">
    <property type="protein sequence ID" value="TMW67028.1"/>
    <property type="molecule type" value="Genomic_DNA"/>
</dbReference>
<proteinExistence type="predicted"/>
<protein>
    <recommendedName>
        <fullName evidence="1">GAF domain-containing protein</fullName>
    </recommendedName>
</protein>
<dbReference type="PANTHER" id="PTHR43102:SF2">
    <property type="entry name" value="GAF DOMAIN-CONTAINING PROTEIN"/>
    <property type="match status" value="1"/>
</dbReference>
<accession>A0A8K1CRJ5</accession>
<evidence type="ECO:0000259" key="1">
    <source>
        <dbReference type="Pfam" id="PF01590"/>
    </source>
</evidence>
<dbReference type="OrthoDB" id="303614at2759"/>
<keyword evidence="3" id="KW-1185">Reference proteome</keyword>
<comment type="caution">
    <text evidence="2">The sequence shown here is derived from an EMBL/GenBank/DDBJ whole genome shotgun (WGS) entry which is preliminary data.</text>
</comment>
<dbReference type="SUPFAM" id="SSF55781">
    <property type="entry name" value="GAF domain-like"/>
    <property type="match status" value="1"/>
</dbReference>
<dbReference type="PANTHER" id="PTHR43102">
    <property type="entry name" value="SLR1143 PROTEIN"/>
    <property type="match status" value="1"/>
</dbReference>
<evidence type="ECO:0000313" key="3">
    <source>
        <dbReference type="Proteomes" id="UP000794436"/>
    </source>
</evidence>
<evidence type="ECO:0000313" key="2">
    <source>
        <dbReference type="EMBL" id="TMW67028.1"/>
    </source>
</evidence>
<gene>
    <name evidence="2" type="ORF">Poli38472_012144</name>
</gene>
<dbReference type="Proteomes" id="UP000794436">
    <property type="component" value="Unassembled WGS sequence"/>
</dbReference>
<name>A0A8K1CRJ5_PYTOL</name>
<dbReference type="InterPro" id="IPR029016">
    <property type="entry name" value="GAF-like_dom_sf"/>
</dbReference>